<keyword evidence="3" id="KW-0964">Secreted</keyword>
<dbReference type="Pfam" id="PF20147">
    <property type="entry name" value="Crinkler"/>
    <property type="match status" value="1"/>
</dbReference>
<evidence type="ECO:0000259" key="4">
    <source>
        <dbReference type="Pfam" id="PF20147"/>
    </source>
</evidence>
<dbReference type="KEGG" id="blac:94352060"/>
<keyword evidence="6" id="KW-1185">Reference proteome</keyword>
<gene>
    <name evidence="5" type="ORF">CCR75_008336</name>
</gene>
<evidence type="ECO:0000313" key="5">
    <source>
        <dbReference type="EMBL" id="TDH70834.1"/>
    </source>
</evidence>
<dbReference type="InterPro" id="IPR045379">
    <property type="entry name" value="Crinkler_N"/>
</dbReference>
<protein>
    <recommendedName>
        <fullName evidence="4">Crinkler effector protein N-terminal domain-containing protein</fullName>
    </recommendedName>
</protein>
<feature type="domain" description="Crinkler effector protein N-terminal" evidence="4">
    <location>
        <begin position="2"/>
        <end position="56"/>
    </location>
</feature>
<name>A0A976FQP9_BRELC</name>
<dbReference type="Proteomes" id="UP000294530">
    <property type="component" value="Unassembled WGS sequence"/>
</dbReference>
<dbReference type="GeneID" id="94352060"/>
<comment type="caution">
    <text evidence="5">The sequence shown here is derived from an EMBL/GenBank/DDBJ whole genome shotgun (WGS) entry which is preliminary data.</text>
</comment>
<dbReference type="EMBL" id="SHOA02000001">
    <property type="protein sequence ID" value="TDH70834.1"/>
    <property type="molecule type" value="Genomic_DNA"/>
</dbReference>
<evidence type="ECO:0000313" key="6">
    <source>
        <dbReference type="Proteomes" id="UP000294530"/>
    </source>
</evidence>
<proteinExistence type="predicted"/>
<evidence type="ECO:0000256" key="3">
    <source>
        <dbReference type="ARBA" id="ARBA00022525"/>
    </source>
</evidence>
<dbReference type="RefSeq" id="XP_067820333.1">
    <property type="nucleotide sequence ID" value="XM_067966389.1"/>
</dbReference>
<dbReference type="GO" id="GO:0005576">
    <property type="term" value="C:extracellular region"/>
    <property type="evidence" value="ECO:0007669"/>
    <property type="project" value="UniProtKB-SubCell"/>
</dbReference>
<comment type="subcellular location">
    <subcellularLocation>
        <location evidence="1">Host cell</location>
    </subcellularLocation>
    <subcellularLocation>
        <location evidence="2">Secreted</location>
    </subcellularLocation>
</comment>
<sequence>MVKLFCAIVNAAKAAKSAFSVRVDVSDTIDDLKNEIKKENTNKITCDANELKLFHAVRGLRNLKCTAVSWISVALKRWTLRERHSILLACLTKKCALKLRKSLSKPKRHLFTS</sequence>
<organism evidence="5 6">
    <name type="scientific">Bremia lactucae</name>
    <name type="common">Lettuce downy mildew</name>
    <dbReference type="NCBI Taxonomy" id="4779"/>
    <lineage>
        <taxon>Eukaryota</taxon>
        <taxon>Sar</taxon>
        <taxon>Stramenopiles</taxon>
        <taxon>Oomycota</taxon>
        <taxon>Peronosporomycetes</taxon>
        <taxon>Peronosporales</taxon>
        <taxon>Peronosporaceae</taxon>
        <taxon>Bremia</taxon>
    </lineage>
</organism>
<reference evidence="5 6" key="1">
    <citation type="journal article" date="2021" name="Genome Biol.">
        <title>AFLAP: assembly-free linkage analysis pipeline using k-mers from genome sequencing data.</title>
        <authorList>
            <person name="Fletcher K."/>
            <person name="Zhang L."/>
            <person name="Gil J."/>
            <person name="Han R."/>
            <person name="Cavanaugh K."/>
            <person name="Michelmore R."/>
        </authorList>
    </citation>
    <scope>NUCLEOTIDE SEQUENCE [LARGE SCALE GENOMIC DNA]</scope>
    <source>
        <strain evidence="5 6">SF5</strain>
    </source>
</reference>
<accession>A0A976FQP9</accession>
<evidence type="ECO:0000256" key="2">
    <source>
        <dbReference type="ARBA" id="ARBA00004613"/>
    </source>
</evidence>
<evidence type="ECO:0000256" key="1">
    <source>
        <dbReference type="ARBA" id="ARBA00004340"/>
    </source>
</evidence>
<dbReference type="GO" id="GO:0043657">
    <property type="term" value="C:host cell"/>
    <property type="evidence" value="ECO:0007669"/>
    <property type="project" value="UniProtKB-SubCell"/>
</dbReference>
<dbReference type="AlphaFoldDB" id="A0A976FQP9"/>